<dbReference type="GO" id="GO:0017056">
    <property type="term" value="F:structural constituent of nuclear pore"/>
    <property type="evidence" value="ECO:0007669"/>
    <property type="project" value="InterPro"/>
</dbReference>
<dbReference type="Gene3D" id="1.25.40.440">
    <property type="entry name" value="Nucleoporin, helical domain, central subdomain"/>
    <property type="match status" value="1"/>
</dbReference>
<sequence length="1204" mass="135025">MLLATDVTLNEIAAQVSAGIESDEKIPDLADALTRPVPRPFEYHDPPFWPPFKRQNMIPLPDALLEQYDSLRIRSFMGLFPEISRAWVTIDNRLILWDYESQSDLFMFEDQEQVILSVAIAKPMIGVFIDTVQYLLVVATPLEVFLLGITFSQTPDPDRPWKGGLVLYKTEMTTPSDDASITSIASTSIGRIFMGGSNGHLFELTYQAEEGWFTRKCQKVDHTSKLRYYLGPLWGGESDPIVGVTVDDCRNLLYSWTQAANVELLYLGEDGLQFHRIATLKYNDIFSSLKSSPLNFQATNFRIVALDSIFAEDSKHFQAVMTTSTGHRVFLGCWGNNHHPGGKPTCINTRYVLPPPSSTLSDKLQEGYDGALYSNGVWLASNCISDSTDLIICTSRDHSTLLSGANNYSEYFGVVENAGRTWSISEKRAFGFQNMSQALLNGSELVRQFVSPQRRFYVLTNLGVTELVKQRPVDVLLELIQEVVQIGNQTKLQSFFQSTGPIEGCAMCLAIVCRNAHLSIYTDDRTTTAALRYYHELGTPNGTSPAVAPPVIVVPQANRPFGYSGRVLGVLTYLQRVAKTLWKTTLAKQLPDGRFYPSPTPEECLEIQSQLQILGRALESTLMPSFVDSEVETSTVPQKTEFINAERGILTAIKNLVASLAQSLELWRILRDSGFGLIAQRLSSVDAEAILSLTFAEFSMRPNERASHLATALVRGLLEVGFSSDELKDRCPSIFSAEESILYEAHQMLSMAQSTMASENKAEFVADVVRLIKESPRPLTKEELRNISQELKNLGFGAVIVEICLWSARKVDPNNESLEWLKHGGDMRLKMIYHNRLEAYDAIVDLLRQDIASASDGDFMRLPSFQIVLRCDDVLLHFTVYEWLINSGYSHYLLLIQSKTLEMYLRSDSSPSKRLLLCQYLVRQKQYGDAAKILCDLAEIPRDDISLSRRLELLASALASLRSTQSGDGEAASMADEVNEKLEVANIQNQILQSLHSRIRQGTLDGVTMEEAQHLEILLDSSLYPISELYKRFAAPLRLHDNILQIFKVSGYHDVNTVRSIWEGVVQATRSEDALITRLQEAAQCTGGEEALAPLLPLSELFCETTWRRGYSLSFPYNAMTSLGLYRPVTIITAIANLLDRKSETQWRDNILSILKHSVQLGRPSLAKEDQLMIEKILNRLSNALRDARQLDTVKFIQTSLKAH</sequence>
<accession>A0A139ARH7</accession>
<evidence type="ECO:0000256" key="3">
    <source>
        <dbReference type="ARBA" id="ARBA00022448"/>
    </source>
</evidence>
<dbReference type="Gene3D" id="1.20.58.1780">
    <property type="match status" value="1"/>
</dbReference>
<dbReference type="PANTHER" id="PTHR10350:SF6">
    <property type="entry name" value="NUCLEAR PORE COMPLEX PROTEIN NUP155"/>
    <property type="match status" value="1"/>
</dbReference>
<proteinExistence type="inferred from homology"/>
<gene>
    <name evidence="7" type="ORF">M427DRAFT_131900</name>
</gene>
<dbReference type="PANTHER" id="PTHR10350">
    <property type="entry name" value="NUCLEAR PORE COMPLEX PROTEIN NUP155"/>
    <property type="match status" value="1"/>
</dbReference>
<keyword evidence="4" id="KW-0539">Nucleus</keyword>
<dbReference type="Pfam" id="PF08801">
    <property type="entry name" value="Nucleoporin_N"/>
    <property type="match status" value="1"/>
</dbReference>
<comment type="subcellular location">
    <subcellularLocation>
        <location evidence="1">Nucleus</location>
    </subcellularLocation>
</comment>
<dbReference type="InterPro" id="IPR042533">
    <property type="entry name" value="Nucleoporin_Nup155_C_1"/>
</dbReference>
<protein>
    <submittedName>
        <fullName evidence="7">Nucleoporin-domain-containing protein</fullName>
    </submittedName>
</protein>
<dbReference type="GO" id="GO:0000972">
    <property type="term" value="P:transcription-dependent tethering of RNA polymerase II gene DNA at nuclear periphery"/>
    <property type="evidence" value="ECO:0007669"/>
    <property type="project" value="TreeGrafter"/>
</dbReference>
<evidence type="ECO:0000256" key="4">
    <source>
        <dbReference type="ARBA" id="ARBA00023242"/>
    </source>
</evidence>
<organism evidence="7 8">
    <name type="scientific">Gonapodya prolifera (strain JEL478)</name>
    <name type="common">Monoblepharis prolifera</name>
    <dbReference type="NCBI Taxonomy" id="1344416"/>
    <lineage>
        <taxon>Eukaryota</taxon>
        <taxon>Fungi</taxon>
        <taxon>Fungi incertae sedis</taxon>
        <taxon>Chytridiomycota</taxon>
        <taxon>Chytridiomycota incertae sedis</taxon>
        <taxon>Monoblepharidomycetes</taxon>
        <taxon>Monoblepharidales</taxon>
        <taxon>Gonapodyaceae</taxon>
        <taxon>Gonapodya</taxon>
    </lineage>
</organism>
<dbReference type="GO" id="GO:0036228">
    <property type="term" value="P:protein localization to nuclear inner membrane"/>
    <property type="evidence" value="ECO:0007669"/>
    <property type="project" value="TreeGrafter"/>
</dbReference>
<dbReference type="GO" id="GO:0006606">
    <property type="term" value="P:protein import into nucleus"/>
    <property type="evidence" value="ECO:0007669"/>
    <property type="project" value="TreeGrafter"/>
</dbReference>
<dbReference type="STRING" id="1344416.A0A139ARH7"/>
<evidence type="ECO:0000313" key="7">
    <source>
        <dbReference type="EMBL" id="KXS19356.1"/>
    </source>
</evidence>
<dbReference type="GO" id="GO:0044611">
    <property type="term" value="C:nuclear pore inner ring"/>
    <property type="evidence" value="ECO:0007669"/>
    <property type="project" value="TreeGrafter"/>
</dbReference>
<dbReference type="OMA" id="CQICCIT"/>
<evidence type="ECO:0000259" key="6">
    <source>
        <dbReference type="Pfam" id="PF08801"/>
    </source>
</evidence>
<evidence type="ECO:0000313" key="8">
    <source>
        <dbReference type="Proteomes" id="UP000070544"/>
    </source>
</evidence>
<feature type="domain" description="Nucleoporin Nup133/Nup155-like N-terminal" evidence="6">
    <location>
        <begin position="50"/>
        <end position="464"/>
    </location>
</feature>
<name>A0A139ARH7_GONPJ</name>
<dbReference type="InterPro" id="IPR014908">
    <property type="entry name" value="Nucleoporin_Nup133/Nup155_N"/>
</dbReference>
<dbReference type="Gene3D" id="1.25.40.450">
    <property type="entry name" value="Nucleoporin, helical domain, N-terminal subdomain"/>
    <property type="match status" value="1"/>
</dbReference>
<keyword evidence="3" id="KW-0813">Transport</keyword>
<evidence type="ECO:0000256" key="2">
    <source>
        <dbReference type="ARBA" id="ARBA00007373"/>
    </source>
</evidence>
<dbReference type="GO" id="GO:0006405">
    <property type="term" value="P:RNA export from nucleus"/>
    <property type="evidence" value="ECO:0007669"/>
    <property type="project" value="TreeGrafter"/>
</dbReference>
<evidence type="ECO:0000256" key="1">
    <source>
        <dbReference type="ARBA" id="ARBA00004123"/>
    </source>
</evidence>
<evidence type="ECO:0000259" key="5">
    <source>
        <dbReference type="Pfam" id="PF03177"/>
    </source>
</evidence>
<feature type="domain" description="Nucleoporin Nup133/Nup155-like C-terminal" evidence="5">
    <location>
        <begin position="564"/>
        <end position="1191"/>
    </location>
</feature>
<dbReference type="Gene3D" id="1.20.120.1880">
    <property type="entry name" value="Nucleoporin, helical C-terminal domain"/>
    <property type="match status" value="1"/>
</dbReference>
<dbReference type="EMBL" id="KQ965738">
    <property type="protein sequence ID" value="KXS19356.1"/>
    <property type="molecule type" value="Genomic_DNA"/>
</dbReference>
<dbReference type="InterPro" id="IPR007187">
    <property type="entry name" value="Nucleoporin_Nup133/Nup155_C"/>
</dbReference>
<keyword evidence="8" id="KW-1185">Reference proteome</keyword>
<dbReference type="Proteomes" id="UP000070544">
    <property type="component" value="Unassembled WGS sequence"/>
</dbReference>
<dbReference type="AlphaFoldDB" id="A0A139ARH7"/>
<dbReference type="InterPro" id="IPR004870">
    <property type="entry name" value="Nucleoporin_Nup155"/>
</dbReference>
<comment type="similarity">
    <text evidence="2">Belongs to the non-repetitive/WGA-negative nucleoporin family.</text>
</comment>
<reference evidence="7 8" key="1">
    <citation type="journal article" date="2015" name="Genome Biol. Evol.">
        <title>Phylogenomic analyses indicate that early fungi evolved digesting cell walls of algal ancestors of land plants.</title>
        <authorList>
            <person name="Chang Y."/>
            <person name="Wang S."/>
            <person name="Sekimoto S."/>
            <person name="Aerts A.L."/>
            <person name="Choi C."/>
            <person name="Clum A."/>
            <person name="LaButti K.M."/>
            <person name="Lindquist E.A."/>
            <person name="Yee Ngan C."/>
            <person name="Ohm R.A."/>
            <person name="Salamov A.A."/>
            <person name="Grigoriev I.V."/>
            <person name="Spatafora J.W."/>
            <person name="Berbee M.L."/>
        </authorList>
    </citation>
    <scope>NUCLEOTIDE SEQUENCE [LARGE SCALE GENOMIC DNA]</scope>
    <source>
        <strain evidence="7 8">JEL478</strain>
    </source>
</reference>
<dbReference type="Pfam" id="PF03177">
    <property type="entry name" value="Nucleoporin_C"/>
    <property type="match status" value="1"/>
</dbReference>
<dbReference type="InterPro" id="IPR042537">
    <property type="entry name" value="Nucleoporin_Nup155_C_2"/>
</dbReference>
<dbReference type="InterPro" id="IPR042538">
    <property type="entry name" value="Nucleoporin_Nup155_C_3"/>
</dbReference>
<dbReference type="OrthoDB" id="338970at2759"/>